<sequence length="164" mass="18130">MDSSVLINVIGIRMEAQDVDAVRQGLAERIRGSVRVQIPVAAVIETAQHVQRIPAGNGDHRRACAEKLSGVIKDALRGEAPWAFRGLHWDEALLRDFLDQAPPVPNYVDAMSTRAHEAGDLLILSELRRLRASYPQDVVQIGVWTLDDGLQNIVDQLPGAARRR</sequence>
<comment type="caution">
    <text evidence="1">The sequence shown here is derived from an EMBL/GenBank/DDBJ whole genome shotgun (WGS) entry which is preliminary data.</text>
</comment>
<organism evidence="1 2">
    <name type="scientific">Pseudokineococcus lusitanus</name>
    <dbReference type="NCBI Taxonomy" id="763993"/>
    <lineage>
        <taxon>Bacteria</taxon>
        <taxon>Bacillati</taxon>
        <taxon>Actinomycetota</taxon>
        <taxon>Actinomycetes</taxon>
        <taxon>Kineosporiales</taxon>
        <taxon>Kineosporiaceae</taxon>
        <taxon>Pseudokineococcus</taxon>
    </lineage>
</organism>
<protein>
    <recommendedName>
        <fullName evidence="3">PIN domain-containing protein</fullName>
    </recommendedName>
</protein>
<dbReference type="EMBL" id="RJKN01000002">
    <property type="protein sequence ID" value="ROP44678.1"/>
    <property type="molecule type" value="Genomic_DNA"/>
</dbReference>
<proteinExistence type="predicted"/>
<keyword evidence="2" id="KW-1185">Reference proteome</keyword>
<gene>
    <name evidence="1" type="ORF">EDC03_0804</name>
</gene>
<accession>A0A3N1HQ84</accession>
<name>A0A3N1HQ84_9ACTN</name>
<dbReference type="Proteomes" id="UP000276232">
    <property type="component" value="Unassembled WGS sequence"/>
</dbReference>
<evidence type="ECO:0000313" key="2">
    <source>
        <dbReference type="Proteomes" id="UP000276232"/>
    </source>
</evidence>
<evidence type="ECO:0008006" key="3">
    <source>
        <dbReference type="Google" id="ProtNLM"/>
    </source>
</evidence>
<reference evidence="1 2" key="1">
    <citation type="journal article" date="2015" name="Stand. Genomic Sci.">
        <title>Genomic Encyclopedia of Bacterial and Archaeal Type Strains, Phase III: the genomes of soil and plant-associated and newly described type strains.</title>
        <authorList>
            <person name="Whitman W.B."/>
            <person name="Woyke T."/>
            <person name="Klenk H.P."/>
            <person name="Zhou Y."/>
            <person name="Lilburn T.G."/>
            <person name="Beck B.J."/>
            <person name="De Vos P."/>
            <person name="Vandamme P."/>
            <person name="Eisen J.A."/>
            <person name="Garrity G."/>
            <person name="Hugenholtz P."/>
            <person name="Kyrpides N.C."/>
        </authorList>
    </citation>
    <scope>NUCLEOTIDE SEQUENCE [LARGE SCALE GENOMIC DNA]</scope>
    <source>
        <strain evidence="1 2">CECT 7306</strain>
    </source>
</reference>
<dbReference type="InParanoid" id="A0A3N1HQ84"/>
<dbReference type="AlphaFoldDB" id="A0A3N1HQ84"/>
<evidence type="ECO:0000313" key="1">
    <source>
        <dbReference type="EMBL" id="ROP44678.1"/>
    </source>
</evidence>